<comment type="caution">
    <text evidence="6">The sequence shown here is derived from an EMBL/GenBank/DDBJ whole genome shotgun (WGS) entry which is preliminary data.</text>
</comment>
<dbReference type="GO" id="GO:0005524">
    <property type="term" value="F:ATP binding"/>
    <property type="evidence" value="ECO:0007669"/>
    <property type="project" value="UniProtKB-KW"/>
</dbReference>
<dbReference type="GO" id="GO:0051301">
    <property type="term" value="P:cell division"/>
    <property type="evidence" value="ECO:0007669"/>
    <property type="project" value="UniProtKB-KW"/>
</dbReference>
<sequence length="276" mass="31030">MINLENVSKKFGTGVFGLSDITFAVEKGEFVFLVGPTGSGKTTIFKLLIREMYPTQGTIVVDSWDLVKLPSKQVPELRKKIGVVFQDLKLLTDRTIFENIILPLDIAGVNEEESGRRVEEVLERVGIIEHRDKFPIQLSGGELQRTAIARALILSPDIILADEPTGDLDEATAWDIVKLLSEINEGGTTVIMATHNADIVKKMDKRIIELSLGSIVNDKKTKPKHKKKEEEKDEKPKEKKEVHEEARKDDKKESEKGEDKGKKPITDEFEKALEEE</sequence>
<accession>A0A0G0MN87</accession>
<dbReference type="GO" id="GO:0022857">
    <property type="term" value="F:transmembrane transporter activity"/>
    <property type="evidence" value="ECO:0007669"/>
    <property type="project" value="TreeGrafter"/>
</dbReference>
<comment type="similarity">
    <text evidence="1">Belongs to the ABC transporter superfamily.</text>
</comment>
<dbReference type="AlphaFoldDB" id="A0A0G0MN87"/>
<dbReference type="PANTHER" id="PTHR24220">
    <property type="entry name" value="IMPORT ATP-BINDING PROTEIN"/>
    <property type="match status" value="1"/>
</dbReference>
<keyword evidence="2" id="KW-0547">Nucleotide-binding</keyword>
<evidence type="ECO:0000256" key="3">
    <source>
        <dbReference type="ARBA" id="ARBA00022840"/>
    </source>
</evidence>
<feature type="region of interest" description="Disordered" evidence="4">
    <location>
        <begin position="219"/>
        <end position="276"/>
    </location>
</feature>
<dbReference type="Gene3D" id="3.40.50.300">
    <property type="entry name" value="P-loop containing nucleotide triphosphate hydrolases"/>
    <property type="match status" value="1"/>
</dbReference>
<keyword evidence="6" id="KW-0132">Cell division</keyword>
<dbReference type="InterPro" id="IPR027417">
    <property type="entry name" value="P-loop_NTPase"/>
</dbReference>
<keyword evidence="6" id="KW-0131">Cell cycle</keyword>
<dbReference type="InterPro" id="IPR003593">
    <property type="entry name" value="AAA+_ATPase"/>
</dbReference>
<dbReference type="Proteomes" id="UP000034181">
    <property type="component" value="Unassembled WGS sequence"/>
</dbReference>
<dbReference type="GO" id="GO:0005886">
    <property type="term" value="C:plasma membrane"/>
    <property type="evidence" value="ECO:0007669"/>
    <property type="project" value="UniProtKB-ARBA"/>
</dbReference>
<evidence type="ECO:0000256" key="4">
    <source>
        <dbReference type="SAM" id="MobiDB-lite"/>
    </source>
</evidence>
<evidence type="ECO:0000259" key="5">
    <source>
        <dbReference type="PROSITE" id="PS50893"/>
    </source>
</evidence>
<name>A0A0G0MN87_9BACT</name>
<reference evidence="6 7" key="1">
    <citation type="journal article" date="2015" name="Nature">
        <title>rRNA introns, odd ribosomes, and small enigmatic genomes across a large radiation of phyla.</title>
        <authorList>
            <person name="Brown C.T."/>
            <person name="Hug L.A."/>
            <person name="Thomas B.C."/>
            <person name="Sharon I."/>
            <person name="Castelle C.J."/>
            <person name="Singh A."/>
            <person name="Wilkins M.J."/>
            <person name="Williams K.H."/>
            <person name="Banfield J.F."/>
        </authorList>
    </citation>
    <scope>NUCLEOTIDE SEQUENCE [LARGE SCALE GENOMIC DNA]</scope>
</reference>
<evidence type="ECO:0000256" key="1">
    <source>
        <dbReference type="ARBA" id="ARBA00005417"/>
    </source>
</evidence>
<dbReference type="EMBL" id="LBUZ01000017">
    <property type="protein sequence ID" value="KKQ75104.1"/>
    <property type="molecule type" value="Genomic_DNA"/>
</dbReference>
<protein>
    <submittedName>
        <fullName evidence="6">Cell division ATP-binding protein FtsE</fullName>
    </submittedName>
</protein>
<feature type="compositionally biased region" description="Basic and acidic residues" evidence="4">
    <location>
        <begin position="228"/>
        <end position="276"/>
    </location>
</feature>
<evidence type="ECO:0000256" key="2">
    <source>
        <dbReference type="ARBA" id="ARBA00022741"/>
    </source>
</evidence>
<dbReference type="GO" id="GO:0016887">
    <property type="term" value="F:ATP hydrolysis activity"/>
    <property type="evidence" value="ECO:0007669"/>
    <property type="project" value="InterPro"/>
</dbReference>
<organism evidence="6 7">
    <name type="scientific">Candidatus Woesebacteria bacterium GW2011_GWB1_38_5b</name>
    <dbReference type="NCBI Taxonomy" id="1618569"/>
    <lineage>
        <taxon>Bacteria</taxon>
        <taxon>Candidatus Woeseibacteriota</taxon>
    </lineage>
</organism>
<dbReference type="SUPFAM" id="SSF52540">
    <property type="entry name" value="P-loop containing nucleoside triphosphate hydrolases"/>
    <property type="match status" value="1"/>
</dbReference>
<gene>
    <name evidence="6" type="ORF">US96_C0017G0010</name>
</gene>
<keyword evidence="3 6" id="KW-0067">ATP-binding</keyword>
<dbReference type="PANTHER" id="PTHR24220:SF470">
    <property type="entry name" value="CELL DIVISION ATP-BINDING PROTEIN FTSE"/>
    <property type="match status" value="1"/>
</dbReference>
<dbReference type="PATRIC" id="fig|1618569.3.peg.466"/>
<dbReference type="InterPro" id="IPR003439">
    <property type="entry name" value="ABC_transporter-like_ATP-bd"/>
</dbReference>
<dbReference type="PROSITE" id="PS50893">
    <property type="entry name" value="ABC_TRANSPORTER_2"/>
    <property type="match status" value="1"/>
</dbReference>
<evidence type="ECO:0000313" key="6">
    <source>
        <dbReference type="EMBL" id="KKQ75104.1"/>
    </source>
</evidence>
<dbReference type="InterPro" id="IPR015854">
    <property type="entry name" value="ABC_transpr_LolD-like"/>
</dbReference>
<feature type="domain" description="ABC transporter" evidence="5">
    <location>
        <begin position="2"/>
        <end position="237"/>
    </location>
</feature>
<dbReference type="Pfam" id="PF00005">
    <property type="entry name" value="ABC_tran"/>
    <property type="match status" value="1"/>
</dbReference>
<dbReference type="SMART" id="SM00382">
    <property type="entry name" value="AAA"/>
    <property type="match status" value="1"/>
</dbReference>
<dbReference type="FunFam" id="3.40.50.300:FF:000056">
    <property type="entry name" value="Cell division ATP-binding protein FtsE"/>
    <property type="match status" value="1"/>
</dbReference>
<evidence type="ECO:0000313" key="7">
    <source>
        <dbReference type="Proteomes" id="UP000034181"/>
    </source>
</evidence>
<proteinExistence type="inferred from homology"/>